<sequence length="78" mass="8826">MALWIASFLLRLNCATCLTACLHLRWIDGAKTVEVLFCTARVTNEGRLESRVPPDPKTSILATMHKRSSSHGGYYWFI</sequence>
<gene>
    <name evidence="2" type="ORF">TNCV_914821</name>
</gene>
<evidence type="ECO:0000313" key="2">
    <source>
        <dbReference type="EMBL" id="GFX92932.1"/>
    </source>
</evidence>
<comment type="caution">
    <text evidence="2">The sequence shown here is derived from an EMBL/GenBank/DDBJ whole genome shotgun (WGS) entry which is preliminary data.</text>
</comment>
<feature type="chain" id="PRO_5036475073" description="Secreted protein" evidence="1">
    <location>
        <begin position="18"/>
        <end position="78"/>
    </location>
</feature>
<name>A0A8X6RI11_TRICX</name>
<dbReference type="AlphaFoldDB" id="A0A8X6RI11"/>
<keyword evidence="1" id="KW-0732">Signal</keyword>
<reference evidence="2" key="1">
    <citation type="submission" date="2020-08" db="EMBL/GenBank/DDBJ databases">
        <title>Multicomponent nature underlies the extraordinary mechanical properties of spider dragline silk.</title>
        <authorList>
            <person name="Kono N."/>
            <person name="Nakamura H."/>
            <person name="Mori M."/>
            <person name="Yoshida Y."/>
            <person name="Ohtoshi R."/>
            <person name="Malay A.D."/>
            <person name="Moran D.A.P."/>
            <person name="Tomita M."/>
            <person name="Numata K."/>
            <person name="Arakawa K."/>
        </authorList>
    </citation>
    <scope>NUCLEOTIDE SEQUENCE</scope>
</reference>
<evidence type="ECO:0000313" key="3">
    <source>
        <dbReference type="Proteomes" id="UP000887159"/>
    </source>
</evidence>
<evidence type="ECO:0000256" key="1">
    <source>
        <dbReference type="SAM" id="SignalP"/>
    </source>
</evidence>
<protein>
    <recommendedName>
        <fullName evidence="4">Secreted protein</fullName>
    </recommendedName>
</protein>
<organism evidence="2 3">
    <name type="scientific">Trichonephila clavipes</name>
    <name type="common">Golden silk orbweaver</name>
    <name type="synonym">Nephila clavipes</name>
    <dbReference type="NCBI Taxonomy" id="2585209"/>
    <lineage>
        <taxon>Eukaryota</taxon>
        <taxon>Metazoa</taxon>
        <taxon>Ecdysozoa</taxon>
        <taxon>Arthropoda</taxon>
        <taxon>Chelicerata</taxon>
        <taxon>Arachnida</taxon>
        <taxon>Araneae</taxon>
        <taxon>Araneomorphae</taxon>
        <taxon>Entelegynae</taxon>
        <taxon>Araneoidea</taxon>
        <taxon>Nephilidae</taxon>
        <taxon>Trichonephila</taxon>
    </lineage>
</organism>
<dbReference type="EMBL" id="BMAU01021170">
    <property type="protein sequence ID" value="GFX92932.1"/>
    <property type="molecule type" value="Genomic_DNA"/>
</dbReference>
<keyword evidence="3" id="KW-1185">Reference proteome</keyword>
<accession>A0A8X6RI11</accession>
<dbReference type="Proteomes" id="UP000887159">
    <property type="component" value="Unassembled WGS sequence"/>
</dbReference>
<proteinExistence type="predicted"/>
<feature type="signal peptide" evidence="1">
    <location>
        <begin position="1"/>
        <end position="17"/>
    </location>
</feature>
<evidence type="ECO:0008006" key="4">
    <source>
        <dbReference type="Google" id="ProtNLM"/>
    </source>
</evidence>